<reference evidence="2 3" key="1">
    <citation type="journal article" date="2023" name="Plants (Basel)">
        <title>Bridging the Gap: Combining Genomics and Transcriptomics Approaches to Understand Stylosanthes scabra, an Orphan Legume from the Brazilian Caatinga.</title>
        <authorList>
            <person name="Ferreira-Neto J.R.C."/>
            <person name="da Silva M.D."/>
            <person name="Binneck E."/>
            <person name="de Melo N.F."/>
            <person name="da Silva R.H."/>
            <person name="de Melo A.L.T.M."/>
            <person name="Pandolfi V."/>
            <person name="Bustamante F.O."/>
            <person name="Brasileiro-Vidal A.C."/>
            <person name="Benko-Iseppon A.M."/>
        </authorList>
    </citation>
    <scope>NUCLEOTIDE SEQUENCE [LARGE SCALE GENOMIC DNA]</scope>
    <source>
        <tissue evidence="2">Leaves</tissue>
    </source>
</reference>
<keyword evidence="3" id="KW-1185">Reference proteome</keyword>
<organism evidence="2 3">
    <name type="scientific">Stylosanthes scabra</name>
    <dbReference type="NCBI Taxonomy" id="79078"/>
    <lineage>
        <taxon>Eukaryota</taxon>
        <taxon>Viridiplantae</taxon>
        <taxon>Streptophyta</taxon>
        <taxon>Embryophyta</taxon>
        <taxon>Tracheophyta</taxon>
        <taxon>Spermatophyta</taxon>
        <taxon>Magnoliopsida</taxon>
        <taxon>eudicotyledons</taxon>
        <taxon>Gunneridae</taxon>
        <taxon>Pentapetalae</taxon>
        <taxon>rosids</taxon>
        <taxon>fabids</taxon>
        <taxon>Fabales</taxon>
        <taxon>Fabaceae</taxon>
        <taxon>Papilionoideae</taxon>
        <taxon>50 kb inversion clade</taxon>
        <taxon>dalbergioids sensu lato</taxon>
        <taxon>Dalbergieae</taxon>
        <taxon>Pterocarpus clade</taxon>
        <taxon>Stylosanthes</taxon>
    </lineage>
</organism>
<evidence type="ECO:0000256" key="1">
    <source>
        <dbReference type="SAM" id="Phobius"/>
    </source>
</evidence>
<feature type="transmembrane region" description="Helical" evidence="1">
    <location>
        <begin position="12"/>
        <end position="29"/>
    </location>
</feature>
<evidence type="ECO:0000313" key="2">
    <source>
        <dbReference type="EMBL" id="MED6158967.1"/>
    </source>
</evidence>
<accession>A0ABU6UE28</accession>
<keyword evidence="1" id="KW-1133">Transmembrane helix</keyword>
<evidence type="ECO:0000313" key="3">
    <source>
        <dbReference type="Proteomes" id="UP001341840"/>
    </source>
</evidence>
<dbReference type="EMBL" id="JASCZI010121022">
    <property type="protein sequence ID" value="MED6158967.1"/>
    <property type="molecule type" value="Genomic_DNA"/>
</dbReference>
<keyword evidence="1" id="KW-0812">Transmembrane</keyword>
<name>A0ABU6UE28_9FABA</name>
<dbReference type="Proteomes" id="UP001341840">
    <property type="component" value="Unassembled WGS sequence"/>
</dbReference>
<gene>
    <name evidence="2" type="ORF">PIB30_037938</name>
</gene>
<comment type="caution">
    <text evidence="2">The sequence shown here is derived from an EMBL/GenBank/DDBJ whole genome shotgun (WGS) entry which is preliminary data.</text>
</comment>
<keyword evidence="1" id="KW-0472">Membrane</keyword>
<sequence>MASSSPLSYFRWNVASFGLLVQIRIWYFLRLPLRTLALYFYPLNMRFLTDGANVKVGSLNDYPKDFYWGAKPQ</sequence>
<proteinExistence type="predicted"/>
<protein>
    <submittedName>
        <fullName evidence="2">Uncharacterized protein</fullName>
    </submittedName>
</protein>